<evidence type="ECO:0000256" key="1">
    <source>
        <dbReference type="SAM" id="MobiDB-lite"/>
    </source>
</evidence>
<feature type="region of interest" description="Disordered" evidence="1">
    <location>
        <begin position="1118"/>
        <end position="1162"/>
    </location>
</feature>
<evidence type="ECO:0000313" key="2">
    <source>
        <dbReference type="EMBL" id="KAL2060713.1"/>
    </source>
</evidence>
<feature type="compositionally biased region" description="Low complexity" evidence="1">
    <location>
        <begin position="1004"/>
        <end position="1016"/>
    </location>
</feature>
<evidence type="ECO:0008006" key="4">
    <source>
        <dbReference type="Google" id="ProtNLM"/>
    </source>
</evidence>
<protein>
    <recommendedName>
        <fullName evidence="4">Glycoside hydrolase family 2 protein</fullName>
    </recommendedName>
</protein>
<sequence>MDYLNSLVNLALGRSVMAGHLETTKKPNPLTYPRSSEAFSRELFKNPTSEYRGCPLWAWNTKLEKKQLLRQIDNFAEMGMGGFHMHVRTGLDTEYLGTEFMDIVLACVEYAESKNMLACLYDDDRWPSGSAGGKVIKQNPEHKGKHILFTPHPYGTVDLGGDQSPSSARASRSENGFLLATYDVTLDENGCLKSSRILKKGETGSNIWYAYMETNPNSPWFNDQTYVDSLSPQAISSFIKSTHEVYKDKIGDKFGASVPCIFTDEPQFATKTQLSSPLAKNDCFLPWTGDLPVTFNKQYDEDIVANLPQLFWNLPYGSPSLVRHQFHDHVSERFVTAFMDQLSSWCRKNNLMLNGHMMEEPTLYSQTTALGEAMRCYRNQEMPGMDLLVDWVEYNTAKQASSVSRQNGTKGTMCEIYGVTHWTFTFEGHKGCGDWQAALGITFRVHHLTWVSMAGEGKRDYPACIGYQSPWYKEYGYVEDHFARVGVAMTRGKAVTRVAVIHPIESYWLAFGPNESGDELSNRDQAFADLTRWLLHGLIDFDFIAESLLPSQVVHKPSGNTLEVGKCKYDVVIVPNLRTIRSTTLKILHNFTKRGGKVIIAGSAPEFVDAKIPLTGPGIQQSKNVFWSEQSILSALEPYRELRIVTHENVLTSKLLHQIRQDGKERFVFICNTDRQSPVDTTVFLKGKWKIEKLDTFTGEEEILEGQQKDGWTSFPYRFEGCASLLLYLIPLSTQSSLQITTPISRTTLPPPDLTLESITLSEPNVLLLDYASYSLSINNTDAFSPPTEVLRIDNQIRDKLRLPRKGAAWRQPWTIPESDRKPLTEVTMRFEFDSAFNITEPTKLALEAPETMSIQLNDKSISSSSPQTESSGWWVDEAIRTLPIPENTIHTGTNILTLTFPFGILTNIERIYILGSFAIQLRRDSPDAPSKLLKPLDISSLSWGDITTQGLPFYVGNVVYNYTFSLPNTPHSHQSSDTQQEAELTLTVPKFSSPVLVVHSLPSVSASNSNSNSNSTPDSEGNPKKLGHIAFQPHTLSLGIFSPGTHRISITAFGNRYNAFGHLHLVDGITNQCWPDIWRTEGDWWTDNYNVRAIGILAPPTLSATTSPSTSVSIASTLDTDLTATPRSPPTSTSSNSEPDLNEWVVIHPDSQASGHKKDGA</sequence>
<dbReference type="InterPro" id="IPR029062">
    <property type="entry name" value="Class_I_gatase-like"/>
</dbReference>
<accession>A0ABR4BVH2</accession>
<dbReference type="InterPro" id="IPR053161">
    <property type="entry name" value="Ulvan_degrading_GH"/>
</dbReference>
<feature type="region of interest" description="Disordered" evidence="1">
    <location>
        <begin position="1004"/>
        <end position="1026"/>
    </location>
</feature>
<feature type="compositionally biased region" description="Low complexity" evidence="1">
    <location>
        <begin position="1118"/>
        <end position="1140"/>
    </location>
</feature>
<organism evidence="2 3">
    <name type="scientific">Oculimacula yallundae</name>
    <dbReference type="NCBI Taxonomy" id="86028"/>
    <lineage>
        <taxon>Eukaryota</taxon>
        <taxon>Fungi</taxon>
        <taxon>Dikarya</taxon>
        <taxon>Ascomycota</taxon>
        <taxon>Pezizomycotina</taxon>
        <taxon>Leotiomycetes</taxon>
        <taxon>Helotiales</taxon>
        <taxon>Ploettnerulaceae</taxon>
        <taxon>Oculimacula</taxon>
    </lineage>
</organism>
<dbReference type="Proteomes" id="UP001595075">
    <property type="component" value="Unassembled WGS sequence"/>
</dbReference>
<gene>
    <name evidence="2" type="ORF">VTL71DRAFT_9354</name>
</gene>
<dbReference type="Gene3D" id="3.40.50.880">
    <property type="match status" value="1"/>
</dbReference>
<reference evidence="2 3" key="1">
    <citation type="journal article" date="2024" name="Commun. Biol.">
        <title>Comparative genomic analysis of thermophilic fungi reveals convergent evolutionary adaptations and gene losses.</title>
        <authorList>
            <person name="Steindorff A.S."/>
            <person name="Aguilar-Pontes M.V."/>
            <person name="Robinson A.J."/>
            <person name="Andreopoulos B."/>
            <person name="LaButti K."/>
            <person name="Kuo A."/>
            <person name="Mondo S."/>
            <person name="Riley R."/>
            <person name="Otillar R."/>
            <person name="Haridas S."/>
            <person name="Lipzen A."/>
            <person name="Grimwood J."/>
            <person name="Schmutz J."/>
            <person name="Clum A."/>
            <person name="Reid I.D."/>
            <person name="Moisan M.C."/>
            <person name="Butler G."/>
            <person name="Nguyen T.T.M."/>
            <person name="Dewar K."/>
            <person name="Conant G."/>
            <person name="Drula E."/>
            <person name="Henrissat B."/>
            <person name="Hansel C."/>
            <person name="Singer S."/>
            <person name="Hutchinson M.I."/>
            <person name="de Vries R.P."/>
            <person name="Natvig D.O."/>
            <person name="Powell A.J."/>
            <person name="Tsang A."/>
            <person name="Grigoriev I.V."/>
        </authorList>
    </citation>
    <scope>NUCLEOTIDE SEQUENCE [LARGE SCALE GENOMIC DNA]</scope>
    <source>
        <strain evidence="2 3">CBS 494.80</strain>
    </source>
</reference>
<comment type="caution">
    <text evidence="2">The sequence shown here is derived from an EMBL/GenBank/DDBJ whole genome shotgun (WGS) entry which is preliminary data.</text>
</comment>
<name>A0ABR4BVH2_9HELO</name>
<dbReference type="PANTHER" id="PTHR36848">
    <property type="entry name" value="DNA-BINDING PROTEIN (PUTATIVE SECRETED PROTEIN)-RELATED"/>
    <property type="match status" value="1"/>
</dbReference>
<dbReference type="CDD" id="cd03143">
    <property type="entry name" value="A4_beta-galactosidase_middle_domain"/>
    <property type="match status" value="1"/>
</dbReference>
<evidence type="ECO:0000313" key="3">
    <source>
        <dbReference type="Proteomes" id="UP001595075"/>
    </source>
</evidence>
<dbReference type="PANTHER" id="PTHR36848:SF2">
    <property type="entry name" value="SECRETED PROTEIN"/>
    <property type="match status" value="1"/>
</dbReference>
<dbReference type="EMBL" id="JAZHXI010000021">
    <property type="protein sequence ID" value="KAL2060713.1"/>
    <property type="molecule type" value="Genomic_DNA"/>
</dbReference>
<keyword evidence="3" id="KW-1185">Reference proteome</keyword>
<proteinExistence type="predicted"/>